<dbReference type="Gene3D" id="3.40.50.2300">
    <property type="match status" value="2"/>
</dbReference>
<dbReference type="PROSITE" id="PS50932">
    <property type="entry name" value="HTH_LACI_2"/>
    <property type="match status" value="1"/>
</dbReference>
<keyword evidence="3" id="KW-0238">DNA-binding</keyword>
<feature type="domain" description="HTH lacI-type" evidence="5">
    <location>
        <begin position="6"/>
        <end position="55"/>
    </location>
</feature>
<dbReference type="SUPFAM" id="SSF47413">
    <property type="entry name" value="lambda repressor-like DNA-binding domains"/>
    <property type="match status" value="1"/>
</dbReference>
<proteinExistence type="predicted"/>
<keyword evidence="7" id="KW-1185">Reference proteome</keyword>
<dbReference type="Proteomes" id="UP000638981">
    <property type="component" value="Unassembled WGS sequence"/>
</dbReference>
<dbReference type="InterPro" id="IPR028082">
    <property type="entry name" value="Peripla_BP_I"/>
</dbReference>
<evidence type="ECO:0000256" key="3">
    <source>
        <dbReference type="ARBA" id="ARBA00023125"/>
    </source>
</evidence>
<evidence type="ECO:0000256" key="4">
    <source>
        <dbReference type="ARBA" id="ARBA00023163"/>
    </source>
</evidence>
<dbReference type="Pfam" id="PF13377">
    <property type="entry name" value="Peripla_BP_3"/>
    <property type="match status" value="1"/>
</dbReference>
<evidence type="ECO:0000256" key="1">
    <source>
        <dbReference type="ARBA" id="ARBA00022491"/>
    </source>
</evidence>
<accession>A0A918WQQ2</accession>
<dbReference type="AlphaFoldDB" id="A0A918WQQ2"/>
<evidence type="ECO:0000256" key="2">
    <source>
        <dbReference type="ARBA" id="ARBA00023015"/>
    </source>
</evidence>
<dbReference type="CDD" id="cd06288">
    <property type="entry name" value="PBP1_sucrose_transcription_regulator"/>
    <property type="match status" value="1"/>
</dbReference>
<dbReference type="PANTHER" id="PTHR30146">
    <property type="entry name" value="LACI-RELATED TRANSCRIPTIONAL REPRESSOR"/>
    <property type="match status" value="1"/>
</dbReference>
<evidence type="ECO:0000259" key="5">
    <source>
        <dbReference type="PROSITE" id="PS50932"/>
    </source>
</evidence>
<keyword evidence="2" id="KW-0805">Transcription regulation</keyword>
<dbReference type="SMART" id="SM00354">
    <property type="entry name" value="HTH_LACI"/>
    <property type="match status" value="1"/>
</dbReference>
<reference evidence="6" key="1">
    <citation type="journal article" date="2014" name="Int. J. Syst. Evol. Microbiol.">
        <title>Complete genome sequence of Corynebacterium casei LMG S-19264T (=DSM 44701T), isolated from a smear-ripened cheese.</title>
        <authorList>
            <consortium name="US DOE Joint Genome Institute (JGI-PGF)"/>
            <person name="Walter F."/>
            <person name="Albersmeier A."/>
            <person name="Kalinowski J."/>
            <person name="Ruckert C."/>
        </authorList>
    </citation>
    <scope>NUCLEOTIDE SEQUENCE</scope>
    <source>
        <strain evidence="6">KCTC 23310</strain>
    </source>
</reference>
<name>A0A918WQQ2_9RHOB</name>
<dbReference type="InterPro" id="IPR010982">
    <property type="entry name" value="Lambda_DNA-bd_dom_sf"/>
</dbReference>
<evidence type="ECO:0000313" key="7">
    <source>
        <dbReference type="Proteomes" id="UP000638981"/>
    </source>
</evidence>
<dbReference type="RefSeq" id="WP_229804871.1">
    <property type="nucleotide sequence ID" value="NZ_BMYJ01000012.1"/>
</dbReference>
<keyword evidence="1" id="KW-0678">Repressor</keyword>
<dbReference type="InterPro" id="IPR046335">
    <property type="entry name" value="LacI/GalR-like_sensor"/>
</dbReference>
<dbReference type="InterPro" id="IPR000843">
    <property type="entry name" value="HTH_LacI"/>
</dbReference>
<dbReference type="PROSITE" id="PS00356">
    <property type="entry name" value="HTH_LACI_1"/>
    <property type="match status" value="1"/>
</dbReference>
<evidence type="ECO:0000313" key="6">
    <source>
        <dbReference type="EMBL" id="GHC65244.1"/>
    </source>
</evidence>
<dbReference type="Gene3D" id="1.10.260.40">
    <property type="entry name" value="lambda repressor-like DNA-binding domains"/>
    <property type="match status" value="1"/>
</dbReference>
<protein>
    <submittedName>
        <fullName evidence="6">LacI family transcriptional regulator</fullName>
    </submittedName>
</protein>
<reference evidence="6" key="2">
    <citation type="submission" date="2020-09" db="EMBL/GenBank/DDBJ databases">
        <authorList>
            <person name="Sun Q."/>
            <person name="Kim S."/>
        </authorList>
    </citation>
    <scope>NUCLEOTIDE SEQUENCE</scope>
    <source>
        <strain evidence="6">KCTC 23310</strain>
    </source>
</reference>
<dbReference type="GO" id="GO:0000976">
    <property type="term" value="F:transcription cis-regulatory region binding"/>
    <property type="evidence" value="ECO:0007669"/>
    <property type="project" value="TreeGrafter"/>
</dbReference>
<dbReference type="GO" id="GO:0003700">
    <property type="term" value="F:DNA-binding transcription factor activity"/>
    <property type="evidence" value="ECO:0007669"/>
    <property type="project" value="TreeGrafter"/>
</dbReference>
<dbReference type="PANTHER" id="PTHR30146:SF148">
    <property type="entry name" value="HTH-TYPE TRANSCRIPTIONAL REPRESSOR PURR-RELATED"/>
    <property type="match status" value="1"/>
</dbReference>
<organism evidence="6 7">
    <name type="scientific">Neogemmobacter tilapiae</name>
    <dbReference type="NCBI Taxonomy" id="875041"/>
    <lineage>
        <taxon>Bacteria</taxon>
        <taxon>Pseudomonadati</taxon>
        <taxon>Pseudomonadota</taxon>
        <taxon>Alphaproteobacteria</taxon>
        <taxon>Rhodobacterales</taxon>
        <taxon>Paracoccaceae</taxon>
        <taxon>Neogemmobacter</taxon>
    </lineage>
</organism>
<gene>
    <name evidence="6" type="ORF">GCM10007315_32260</name>
</gene>
<dbReference type="CDD" id="cd01392">
    <property type="entry name" value="HTH_LacI"/>
    <property type="match status" value="1"/>
</dbReference>
<dbReference type="Pfam" id="PF00356">
    <property type="entry name" value="LacI"/>
    <property type="match status" value="1"/>
</dbReference>
<dbReference type="EMBL" id="BMYJ01000012">
    <property type="protein sequence ID" value="GHC65244.1"/>
    <property type="molecule type" value="Genomic_DNA"/>
</dbReference>
<comment type="caution">
    <text evidence="6">The sequence shown here is derived from an EMBL/GenBank/DDBJ whole genome shotgun (WGS) entry which is preliminary data.</text>
</comment>
<sequence length="335" mass="35579">MNEKRATMVDIARHAGVSQATVSLVLNAVAHARVSAKTRAKVQASAEALGYTRRTQGPHGAVVPVIAMLIDELSATPFAAPLIEGARDEASAQGAVLTVICTRADPEAEEAALDMLAQVQLAGVLYTTLVTRTVAIGPRLAQLPLVLLNCHDQARRYPSVRPADVSGAFAATTALIQAGHRRIAHLAAEDWGEASRDRAKGYRQALATADIAVDPTLIAMPVWTVDSGREATARLLDLPDPPTAFFCFNDRAAIGCYEAIAQAGLRVPEDISVVGFDNEDLVAHLAPPLTTVVLPHEEMGRWAVQMLTGANPGGPRQMKMDCPVVLRDSVTAPPR</sequence>
<keyword evidence="4" id="KW-0804">Transcription</keyword>
<dbReference type="SUPFAM" id="SSF53822">
    <property type="entry name" value="Periplasmic binding protein-like I"/>
    <property type="match status" value="1"/>
</dbReference>